<dbReference type="SUPFAM" id="SSF57783">
    <property type="entry name" value="Zinc beta-ribbon"/>
    <property type="match status" value="1"/>
</dbReference>
<dbReference type="Gene3D" id="1.10.472.10">
    <property type="entry name" value="Cyclin-like"/>
    <property type="match status" value="1"/>
</dbReference>
<evidence type="ECO:0000256" key="2">
    <source>
        <dbReference type="ARBA" id="ARBA00023163"/>
    </source>
</evidence>
<dbReference type="InterPro" id="IPR013763">
    <property type="entry name" value="Cyclin-like_dom"/>
</dbReference>
<dbReference type="Gene3D" id="1.10.472.170">
    <property type="match status" value="1"/>
</dbReference>
<dbReference type="SMART" id="SM00385">
    <property type="entry name" value="CYCLIN"/>
    <property type="match status" value="2"/>
</dbReference>
<dbReference type="SUPFAM" id="SSF47954">
    <property type="entry name" value="Cyclin-like"/>
    <property type="match status" value="2"/>
</dbReference>
<keyword evidence="1" id="KW-0805">Transcription regulation</keyword>
<dbReference type="GO" id="GO:0017025">
    <property type="term" value="F:TBP-class protein binding"/>
    <property type="evidence" value="ECO:0007669"/>
    <property type="project" value="InterPro"/>
</dbReference>
<reference evidence="4" key="1">
    <citation type="journal article" date="2020" name="Nature">
        <title>Giant virus diversity and host interactions through global metagenomics.</title>
        <authorList>
            <person name="Schulz F."/>
            <person name="Roux S."/>
            <person name="Paez-Espino D."/>
            <person name="Jungbluth S."/>
            <person name="Walsh D.A."/>
            <person name="Denef V.J."/>
            <person name="McMahon K.D."/>
            <person name="Konstantinidis K.T."/>
            <person name="Eloe-Fadrosh E.A."/>
            <person name="Kyrpides N.C."/>
            <person name="Woyke T."/>
        </authorList>
    </citation>
    <scope>NUCLEOTIDE SEQUENCE</scope>
    <source>
        <strain evidence="4">GVMAG-M-3300010354-11</strain>
    </source>
</reference>
<dbReference type="AlphaFoldDB" id="A0A6C0BFH7"/>
<dbReference type="InterPro" id="IPR013150">
    <property type="entry name" value="TFIIB_cyclin"/>
</dbReference>
<dbReference type="InterPro" id="IPR000812">
    <property type="entry name" value="TFIIB"/>
</dbReference>
<evidence type="ECO:0000313" key="4">
    <source>
        <dbReference type="EMBL" id="QHS90504.1"/>
    </source>
</evidence>
<dbReference type="InterPro" id="IPR036915">
    <property type="entry name" value="Cyclin-like_sf"/>
</dbReference>
<evidence type="ECO:0000256" key="1">
    <source>
        <dbReference type="ARBA" id="ARBA00023015"/>
    </source>
</evidence>
<dbReference type="GO" id="GO:0070897">
    <property type="term" value="P:transcription preinitiation complex assembly"/>
    <property type="evidence" value="ECO:0007669"/>
    <property type="project" value="InterPro"/>
</dbReference>
<feature type="domain" description="Cyclin-like" evidence="3">
    <location>
        <begin position="227"/>
        <end position="308"/>
    </location>
</feature>
<proteinExistence type="predicted"/>
<sequence>MDVDDNIWNLFSKLRVEDERENTDNNCDEQICDFCNGNNFVLEDGNYICKTCNSIAERFIDMTAEWRYYGADDNKSSDPTRCGMPMNELLPDSSLGTIISNKYGESTNMRLIRKYHMWNSMSYKERTLYNIFDSITLNAVNHGISQSIIDEAKIFYKKVTESKIMRGENRSGLIATSIYMSCKSHKVPRSAKEIAKIFNLKLTTMTKSCKKFQDLLKMNMDSSSPNDFVMRFSSKLGLSNDIKELCKYIVTKADELGIVSENTPPSISAAAIYLCNMMCNLGMSKADISKQCDISQVTLCKCYKKLFGYRGMLFPPEAIHKYNIK</sequence>
<keyword evidence="2" id="KW-0804">Transcription</keyword>
<dbReference type="GO" id="GO:0005634">
    <property type="term" value="C:nucleus"/>
    <property type="evidence" value="ECO:0007669"/>
    <property type="project" value="TreeGrafter"/>
</dbReference>
<dbReference type="PRINTS" id="PR00685">
    <property type="entry name" value="TIFACTORIIB"/>
</dbReference>
<dbReference type="Pfam" id="PF00382">
    <property type="entry name" value="TFIIB"/>
    <property type="match status" value="2"/>
</dbReference>
<dbReference type="EMBL" id="MN739140">
    <property type="protein sequence ID" value="QHS90504.1"/>
    <property type="molecule type" value="Genomic_DNA"/>
</dbReference>
<feature type="domain" description="Cyclin-like" evidence="3">
    <location>
        <begin position="133"/>
        <end position="214"/>
    </location>
</feature>
<evidence type="ECO:0000259" key="3">
    <source>
        <dbReference type="SMART" id="SM00385"/>
    </source>
</evidence>
<name>A0A6C0BFH7_9ZZZZ</name>
<accession>A0A6C0BFH7</accession>
<protein>
    <recommendedName>
        <fullName evidence="3">Cyclin-like domain-containing protein</fullName>
    </recommendedName>
</protein>
<organism evidence="4">
    <name type="scientific">viral metagenome</name>
    <dbReference type="NCBI Taxonomy" id="1070528"/>
    <lineage>
        <taxon>unclassified sequences</taxon>
        <taxon>metagenomes</taxon>
        <taxon>organismal metagenomes</taxon>
    </lineage>
</organism>
<dbReference type="PANTHER" id="PTHR11618:SF13">
    <property type="entry name" value="TRANSCRIPTION INITIATION FACTOR IIB"/>
    <property type="match status" value="1"/>
</dbReference>
<dbReference type="PANTHER" id="PTHR11618">
    <property type="entry name" value="TRANSCRIPTION INITIATION FACTOR IIB-RELATED"/>
    <property type="match status" value="1"/>
</dbReference>
<dbReference type="GO" id="GO:0097550">
    <property type="term" value="C:transcription preinitiation complex"/>
    <property type="evidence" value="ECO:0007669"/>
    <property type="project" value="TreeGrafter"/>
</dbReference>